<sequence length="249" mass="24937">MLAVTAVVGALLLGGCAPTETPRSLSSTSSATTAPAVSPAAGTATQDTAAAAPAGTTTMVTRVIDGDTFVVTGNVKIRVLGIDSCESNTPGGTRATQAAQAAILGQPVRLTAQPGVDLDRYGRELRYVSYSGGDFAEMMVRGDHTAIYTKGHDDASAAVQARLQALDANGRTCGDPVSSTTSAPRPAPAVGTPKPQPRPAAAVAPAAPASSAYYANCTAARAAGVAPLHRGEPGYSAKLDRDGDGIACE</sequence>
<reference evidence="3 4" key="1">
    <citation type="submission" date="2021-11" db="EMBL/GenBank/DDBJ databases">
        <title>Draft genome sequence of Actinomycetospora sp. SF1 isolated from the rhizosphere soil.</title>
        <authorList>
            <person name="Duangmal K."/>
            <person name="Chantavorakit T."/>
        </authorList>
    </citation>
    <scope>NUCLEOTIDE SEQUENCE [LARGE SCALE GENOMIC DNA]</scope>
    <source>
        <strain evidence="3 4">TBRC 5722</strain>
    </source>
</reference>
<evidence type="ECO:0000256" key="1">
    <source>
        <dbReference type="SAM" id="MobiDB-lite"/>
    </source>
</evidence>
<protein>
    <submittedName>
        <fullName evidence="3">Thermonuclease family protein</fullName>
    </submittedName>
</protein>
<comment type="caution">
    <text evidence="3">The sequence shown here is derived from an EMBL/GenBank/DDBJ whole genome shotgun (WGS) entry which is preliminary data.</text>
</comment>
<dbReference type="Proteomes" id="UP001199469">
    <property type="component" value="Unassembled WGS sequence"/>
</dbReference>
<evidence type="ECO:0000313" key="3">
    <source>
        <dbReference type="EMBL" id="MCD2193568.1"/>
    </source>
</evidence>
<evidence type="ECO:0000259" key="2">
    <source>
        <dbReference type="PROSITE" id="PS50830"/>
    </source>
</evidence>
<dbReference type="InterPro" id="IPR008613">
    <property type="entry name" value="Excalibur_Ca-bd_domain"/>
</dbReference>
<dbReference type="EMBL" id="JAJNDB010000001">
    <property type="protein sequence ID" value="MCD2193568.1"/>
    <property type="molecule type" value="Genomic_DNA"/>
</dbReference>
<feature type="region of interest" description="Disordered" evidence="1">
    <location>
        <begin position="170"/>
        <end position="201"/>
    </location>
</feature>
<feature type="domain" description="TNase-like" evidence="2">
    <location>
        <begin position="54"/>
        <end position="141"/>
    </location>
</feature>
<proteinExistence type="predicted"/>
<dbReference type="Pfam" id="PF05901">
    <property type="entry name" value="Excalibur"/>
    <property type="match status" value="1"/>
</dbReference>
<dbReference type="SMART" id="SM00894">
    <property type="entry name" value="Excalibur"/>
    <property type="match status" value="1"/>
</dbReference>
<dbReference type="InterPro" id="IPR035437">
    <property type="entry name" value="SNase_OB-fold_sf"/>
</dbReference>
<dbReference type="Gene3D" id="2.40.50.90">
    <property type="match status" value="1"/>
</dbReference>
<keyword evidence="4" id="KW-1185">Reference proteome</keyword>
<dbReference type="SMART" id="SM00318">
    <property type="entry name" value="SNc"/>
    <property type="match status" value="1"/>
</dbReference>
<dbReference type="Pfam" id="PF00565">
    <property type="entry name" value="SNase"/>
    <property type="match status" value="1"/>
</dbReference>
<organism evidence="3 4">
    <name type="scientific">Actinomycetospora endophytica</name>
    <dbReference type="NCBI Taxonomy" id="2291215"/>
    <lineage>
        <taxon>Bacteria</taxon>
        <taxon>Bacillati</taxon>
        <taxon>Actinomycetota</taxon>
        <taxon>Actinomycetes</taxon>
        <taxon>Pseudonocardiales</taxon>
        <taxon>Pseudonocardiaceae</taxon>
        <taxon>Actinomycetospora</taxon>
    </lineage>
</organism>
<dbReference type="InterPro" id="IPR016071">
    <property type="entry name" value="Staphylococal_nuclease_OB-fold"/>
</dbReference>
<gene>
    <name evidence="3" type="ORF">LQ327_09250</name>
</gene>
<dbReference type="RefSeq" id="WP_230731837.1">
    <property type="nucleotide sequence ID" value="NZ_JAJNDB010000001.1"/>
</dbReference>
<dbReference type="SUPFAM" id="SSF50199">
    <property type="entry name" value="Staphylococcal nuclease"/>
    <property type="match status" value="1"/>
</dbReference>
<dbReference type="PROSITE" id="PS50830">
    <property type="entry name" value="TNASE_3"/>
    <property type="match status" value="1"/>
</dbReference>
<feature type="compositionally biased region" description="Basic and acidic residues" evidence="1">
    <location>
        <begin position="238"/>
        <end position="249"/>
    </location>
</feature>
<dbReference type="PROSITE" id="PS00430">
    <property type="entry name" value="TONB_DEPENDENT_REC_1"/>
    <property type="match status" value="1"/>
</dbReference>
<accession>A0ABS8P5N5</accession>
<feature type="region of interest" description="Disordered" evidence="1">
    <location>
        <begin position="19"/>
        <end position="52"/>
    </location>
</feature>
<evidence type="ECO:0000313" key="4">
    <source>
        <dbReference type="Proteomes" id="UP001199469"/>
    </source>
</evidence>
<dbReference type="InterPro" id="IPR010916">
    <property type="entry name" value="TonB_box_CS"/>
</dbReference>
<feature type="region of interest" description="Disordered" evidence="1">
    <location>
        <begin position="228"/>
        <end position="249"/>
    </location>
</feature>
<name>A0ABS8P5N5_9PSEU</name>